<dbReference type="VEuPathDB" id="GiardiaDB:GL50581_1206"/>
<evidence type="ECO:0000256" key="4">
    <source>
        <dbReference type="SAM" id="MobiDB-lite"/>
    </source>
</evidence>
<feature type="compositionally biased region" description="Basic and acidic residues" evidence="4">
    <location>
        <begin position="76"/>
        <end position="89"/>
    </location>
</feature>
<comment type="caution">
    <text evidence="5">The sequence shown here is derived from an EMBL/GenBank/DDBJ whole genome shotgun (WGS) entry which is preliminary data.</text>
</comment>
<feature type="region of interest" description="Disordered" evidence="4">
    <location>
        <begin position="1"/>
        <end position="128"/>
    </location>
</feature>
<dbReference type="VEuPathDB" id="GiardiaDB:QR46_4188"/>
<dbReference type="Gene3D" id="1.10.246.60">
    <property type="entry name" value="Eukaryotic translation initiation factor 3 like domains"/>
    <property type="match status" value="1"/>
</dbReference>
<evidence type="ECO:0000313" key="5">
    <source>
        <dbReference type="EMBL" id="ESU41307.1"/>
    </source>
</evidence>
<dbReference type="VEuPathDB" id="GiardiaDB:GL50803_0015546"/>
<dbReference type="InterPro" id="IPR023194">
    <property type="entry name" value="eIF3-like_dom_sf"/>
</dbReference>
<evidence type="ECO:0000313" key="6">
    <source>
        <dbReference type="Proteomes" id="UP000018040"/>
    </source>
</evidence>
<keyword evidence="1" id="KW-0963">Cytoplasm</keyword>
<keyword evidence="3" id="KW-0648">Protein biosynthesis</keyword>
<organism evidence="5 6">
    <name type="scientific">Giardia intestinalis</name>
    <name type="common">Giardia lamblia</name>
    <dbReference type="NCBI Taxonomy" id="5741"/>
    <lineage>
        <taxon>Eukaryota</taxon>
        <taxon>Metamonada</taxon>
        <taxon>Diplomonadida</taxon>
        <taxon>Hexamitidae</taxon>
        <taxon>Giardiinae</taxon>
        <taxon>Giardia</taxon>
    </lineage>
</organism>
<gene>
    <name evidence="5" type="ORF">GSB_15546</name>
</gene>
<dbReference type="PANTHER" id="PTHR21681">
    <property type="entry name" value="EUKARYOTIC TRANSLATION INITIATION FACTOR 3 SUBUNIT J"/>
    <property type="match status" value="1"/>
</dbReference>
<sequence>MNTRRNKMPALDFGSSSEGSEPEAWESNAMKLSKQNEEKEMAEQKKRDEEEAARNREKIRKRERDKFTTGAPELSETAKARLDEKRRYEQNIVAASNMLRDDDSSSDADGKPTKKSNTGNKNKDQGNLRDYTLEDDFMGGEATKDLSSGSKSIEEMDPISIEQFDTFADAIVKKLVSTYKNDNDVLYMHCLKRIVEGALSPLYHEDAKELSDVCARISAEMYRKEAEKKKKKGKAQKGGSHATGKSQVYVGGRDAKYQKVDDDYDDFI</sequence>
<protein>
    <submittedName>
        <fullName evidence="5">Uncharacterized protein</fullName>
    </submittedName>
</protein>
<evidence type="ECO:0000256" key="1">
    <source>
        <dbReference type="ARBA" id="ARBA00022490"/>
    </source>
</evidence>
<dbReference type="Pfam" id="PF08597">
    <property type="entry name" value="eIF3_subunit"/>
    <property type="match status" value="1"/>
</dbReference>
<dbReference type="GO" id="GO:0003743">
    <property type="term" value="F:translation initiation factor activity"/>
    <property type="evidence" value="ECO:0007669"/>
    <property type="project" value="UniProtKB-KW"/>
</dbReference>
<dbReference type="EMBL" id="AHHH01000134">
    <property type="protein sequence ID" value="ESU41307.1"/>
    <property type="molecule type" value="Genomic_DNA"/>
</dbReference>
<proteinExistence type="predicted"/>
<keyword evidence="2" id="KW-0396">Initiation factor</keyword>
<reference evidence="5 6" key="2">
    <citation type="journal article" date="2013" name="Genome Biol. Evol.">
        <title>Genome sequencing of Giardia lamblia genotypes A2 and B isolates (DH and GS) and comparative analysis with the genomes of genotypes A1 and E (WB and Pig).</title>
        <authorList>
            <person name="Adam R.D."/>
            <person name="Dahlstrom E.W."/>
            <person name="Martens C.A."/>
            <person name="Bruno D.P."/>
            <person name="Barbian K.D."/>
            <person name="Ricklefs S.M."/>
            <person name="Hernandez M.M."/>
            <person name="Narla N.P."/>
            <person name="Patel R.B."/>
            <person name="Porcella S.F."/>
            <person name="Nash T.E."/>
        </authorList>
    </citation>
    <scope>NUCLEOTIDE SEQUENCE [LARGE SCALE GENOMIC DNA]</scope>
    <source>
        <strain evidence="5 6">GS</strain>
    </source>
</reference>
<name>V6TSJ0_GIAIN</name>
<dbReference type="GO" id="GO:0005852">
    <property type="term" value="C:eukaryotic translation initiation factor 3 complex"/>
    <property type="evidence" value="ECO:0007669"/>
    <property type="project" value="InterPro"/>
</dbReference>
<dbReference type="OrthoDB" id="10258764at2759"/>
<reference evidence="6" key="1">
    <citation type="submission" date="2012-02" db="EMBL/GenBank/DDBJ databases">
        <title>Genome sequencing of Giardia lamblia Genotypes A2 and B isolates (DH and GS) and comparative analysis with the genomes of Genotypes A1 and E (WB and Pig).</title>
        <authorList>
            <person name="Adam R."/>
            <person name="Dahlstrom E."/>
            <person name="Martens C."/>
            <person name="Bruno D."/>
            <person name="Barbian K."/>
            <person name="Porcella S.F."/>
            <person name="Nash T."/>
        </authorList>
    </citation>
    <scope>NUCLEOTIDE SEQUENCE</scope>
    <source>
        <strain evidence="6">GS</strain>
    </source>
</reference>
<evidence type="ECO:0000256" key="2">
    <source>
        <dbReference type="ARBA" id="ARBA00022540"/>
    </source>
</evidence>
<evidence type="ECO:0000256" key="3">
    <source>
        <dbReference type="ARBA" id="ARBA00022917"/>
    </source>
</evidence>
<dbReference type="AlphaFoldDB" id="V6TSJ0"/>
<dbReference type="PANTHER" id="PTHR21681:SF0">
    <property type="entry name" value="EUKARYOTIC TRANSLATION INITIATION FACTOR 3 SUBUNIT J"/>
    <property type="match status" value="1"/>
</dbReference>
<dbReference type="Proteomes" id="UP000018040">
    <property type="component" value="Unassembled WGS sequence"/>
</dbReference>
<dbReference type="InterPro" id="IPR013906">
    <property type="entry name" value="eIF3j"/>
</dbReference>
<feature type="region of interest" description="Disordered" evidence="4">
    <location>
        <begin position="226"/>
        <end position="249"/>
    </location>
</feature>
<feature type="compositionally biased region" description="Basic and acidic residues" evidence="4">
    <location>
        <begin position="34"/>
        <end position="67"/>
    </location>
</feature>
<dbReference type="VEuPathDB" id="GiardiaDB:DHA2_15546"/>
<accession>V6TSJ0</accession>
<feature type="compositionally biased region" description="Basic and acidic residues" evidence="4">
    <location>
        <begin position="99"/>
        <end position="112"/>
    </location>
</feature>